<dbReference type="EMBL" id="GEEE01006381">
    <property type="protein sequence ID" value="JAP56844.1"/>
    <property type="molecule type" value="Transcribed_RNA"/>
</dbReference>
<name>A0A0X3PYI5_SCHSO</name>
<sequence>MFAGCARRAFAILSPKIAKFSILSIDPSKKLVIKAYSPIKISCLPSDQADDPCAFLSDDSGFVLEDGSVFSQSLTSNPTKLAHIQLPAKRDVDIFQNSCAPSSFYNYEGSKANIKALGPLILGKLKFSTLRIKCAADVQCDGYIQGNLSIETSGSTLPSSAIITNPSTPIT</sequence>
<organism evidence="1">
    <name type="scientific">Schistocephalus solidus</name>
    <name type="common">Tapeworm</name>
    <dbReference type="NCBI Taxonomy" id="70667"/>
    <lineage>
        <taxon>Eukaryota</taxon>
        <taxon>Metazoa</taxon>
        <taxon>Spiralia</taxon>
        <taxon>Lophotrochozoa</taxon>
        <taxon>Platyhelminthes</taxon>
        <taxon>Cestoda</taxon>
        <taxon>Eucestoda</taxon>
        <taxon>Diphyllobothriidea</taxon>
        <taxon>Diphyllobothriidae</taxon>
        <taxon>Schistocephalus</taxon>
    </lineage>
</organism>
<protein>
    <submittedName>
        <fullName evidence="1">Uncharacterized protein</fullName>
    </submittedName>
</protein>
<dbReference type="AlphaFoldDB" id="A0A0X3PYI5"/>
<reference evidence="1" key="1">
    <citation type="submission" date="2016-01" db="EMBL/GenBank/DDBJ databases">
        <title>Reference transcriptome for the parasite Schistocephalus solidus: insights into the molecular evolution of parasitism.</title>
        <authorList>
            <person name="Hebert F.O."/>
            <person name="Grambauer S."/>
            <person name="Barber I."/>
            <person name="Landry C.R."/>
            <person name="Aubin-Horth N."/>
        </authorList>
    </citation>
    <scope>NUCLEOTIDE SEQUENCE</scope>
</reference>
<evidence type="ECO:0000313" key="1">
    <source>
        <dbReference type="EMBL" id="JAP56844.1"/>
    </source>
</evidence>
<gene>
    <name evidence="1" type="ORF">TR122994</name>
</gene>
<proteinExistence type="predicted"/>
<accession>A0A0X3PYI5</accession>